<dbReference type="RefSeq" id="WP_183728763.1">
    <property type="nucleotide sequence ID" value="NZ_JACHBW010000017.1"/>
</dbReference>
<comment type="caution">
    <text evidence="1">The sequence shown here is derived from an EMBL/GenBank/DDBJ whole genome shotgun (WGS) entry which is preliminary data.</text>
</comment>
<dbReference type="Proteomes" id="UP000571554">
    <property type="component" value="Unassembled WGS sequence"/>
</dbReference>
<proteinExistence type="predicted"/>
<accession>A0A7W9U3W4</accession>
<sequence>MAGINSNASPDLLTWYTSLQDAVHGMGKCIDLMRPNPMYEDLAAMLGVFYERLDHLVVEGFPAVTEVL</sequence>
<name>A0A7W9U3W4_9BURK</name>
<protein>
    <submittedName>
        <fullName evidence="1">Uncharacterized membrane protein YfbV (UPF0208 family)</fullName>
    </submittedName>
</protein>
<keyword evidence="2" id="KW-1185">Reference proteome</keyword>
<dbReference type="EMBL" id="JACHBW010000017">
    <property type="protein sequence ID" value="MBB6105415.1"/>
    <property type="molecule type" value="Genomic_DNA"/>
</dbReference>
<dbReference type="AlphaFoldDB" id="A0A7W9U3W4"/>
<evidence type="ECO:0000313" key="2">
    <source>
        <dbReference type="Proteomes" id="UP000571554"/>
    </source>
</evidence>
<evidence type="ECO:0000313" key="1">
    <source>
        <dbReference type="EMBL" id="MBB6105415.1"/>
    </source>
</evidence>
<gene>
    <name evidence="1" type="ORF">F4827_005282</name>
</gene>
<reference evidence="1 2" key="1">
    <citation type="submission" date="2020-08" db="EMBL/GenBank/DDBJ databases">
        <title>Above-ground endophytic microbial communities from plants in different locations in the United States.</title>
        <authorList>
            <person name="Frank C."/>
        </authorList>
    </citation>
    <scope>NUCLEOTIDE SEQUENCE [LARGE SCALE GENOMIC DNA]</scope>
    <source>
        <strain evidence="1 2">WP4_2_2</strain>
    </source>
</reference>
<organism evidence="1 2">
    <name type="scientific">Paraburkholderia bannensis</name>
    <dbReference type="NCBI Taxonomy" id="765414"/>
    <lineage>
        <taxon>Bacteria</taxon>
        <taxon>Pseudomonadati</taxon>
        <taxon>Pseudomonadota</taxon>
        <taxon>Betaproteobacteria</taxon>
        <taxon>Burkholderiales</taxon>
        <taxon>Burkholderiaceae</taxon>
        <taxon>Paraburkholderia</taxon>
    </lineage>
</organism>